<dbReference type="RefSeq" id="XP_056695923.1">
    <property type="nucleotide sequence ID" value="XM_056839945.1"/>
</dbReference>
<reference evidence="6 7" key="2">
    <citation type="submission" date="2025-05" db="UniProtKB">
        <authorList>
            <consortium name="RefSeq"/>
        </authorList>
    </citation>
    <scope>IDENTIFICATION</scope>
    <source>
        <tissue evidence="6 7">Leaf</tissue>
    </source>
</reference>
<dbReference type="RefSeq" id="XP_056695930.1">
    <property type="nucleotide sequence ID" value="XM_056839952.1"/>
</dbReference>
<dbReference type="RefSeq" id="XP_056695926.1">
    <property type="nucleotide sequence ID" value="XM_056839948.1"/>
</dbReference>
<dbReference type="RefSeq" id="XP_056695927.1">
    <property type="nucleotide sequence ID" value="XM_056839949.1"/>
</dbReference>
<name>A0A9R0HQP8_SPIOL</name>
<evidence type="ECO:0000313" key="8">
    <source>
        <dbReference type="RefSeq" id="XP_056695924.1"/>
    </source>
</evidence>
<dbReference type="Pfam" id="PF23598">
    <property type="entry name" value="LRR_14"/>
    <property type="match status" value="1"/>
</dbReference>
<dbReference type="RefSeq" id="XP_021835197.1">
    <property type="nucleotide sequence ID" value="XM_021979505.1"/>
</dbReference>
<dbReference type="PANTHER" id="PTHR47186:SF13">
    <property type="entry name" value="DISEASE RESISTANCE PROTEIN RGA3"/>
    <property type="match status" value="1"/>
</dbReference>
<evidence type="ECO:0000313" key="5">
    <source>
        <dbReference type="RefSeq" id="XP_021835199.1"/>
    </source>
</evidence>
<dbReference type="Gene3D" id="3.80.10.10">
    <property type="entry name" value="Ribonuclease Inhibitor"/>
    <property type="match status" value="3"/>
</dbReference>
<dbReference type="GeneID" id="110774909"/>
<dbReference type="RefSeq" id="XP_056695924.1">
    <property type="nucleotide sequence ID" value="XM_056839946.1"/>
</dbReference>
<dbReference type="RefSeq" id="XP_056695931.1">
    <property type="nucleotide sequence ID" value="XM_056839953.1"/>
</dbReference>
<dbReference type="RefSeq" id="XP_056695928.1">
    <property type="nucleotide sequence ID" value="XM_056839950.1"/>
</dbReference>
<organism evidence="3 9">
    <name type="scientific">Spinacia oleracea</name>
    <name type="common">Spinach</name>
    <dbReference type="NCBI Taxonomy" id="3562"/>
    <lineage>
        <taxon>Eukaryota</taxon>
        <taxon>Viridiplantae</taxon>
        <taxon>Streptophyta</taxon>
        <taxon>Embryophyta</taxon>
        <taxon>Tracheophyta</taxon>
        <taxon>Spermatophyta</taxon>
        <taxon>Magnoliopsida</taxon>
        <taxon>eudicotyledons</taxon>
        <taxon>Gunneridae</taxon>
        <taxon>Pentapetalae</taxon>
        <taxon>Caryophyllales</taxon>
        <taxon>Chenopodiaceae</taxon>
        <taxon>Chenopodioideae</taxon>
        <taxon>Anserineae</taxon>
        <taxon>Spinacia</taxon>
    </lineage>
</organism>
<dbReference type="SUPFAM" id="SSF52058">
    <property type="entry name" value="L domain-like"/>
    <property type="match status" value="2"/>
</dbReference>
<evidence type="ECO:0000313" key="13">
    <source>
        <dbReference type="RefSeq" id="XP_056695930.1"/>
    </source>
</evidence>
<reference evidence="3" key="1">
    <citation type="journal article" date="2021" name="Nat. Commun.">
        <title>Genomic analyses provide insights into spinach domestication and the genetic basis of agronomic traits.</title>
        <authorList>
            <person name="Cai X."/>
            <person name="Sun X."/>
            <person name="Xu C."/>
            <person name="Sun H."/>
            <person name="Wang X."/>
            <person name="Ge C."/>
            <person name="Zhang Z."/>
            <person name="Wang Q."/>
            <person name="Fei Z."/>
            <person name="Jiao C."/>
            <person name="Wang Q."/>
        </authorList>
    </citation>
    <scope>NUCLEOTIDE SEQUENCE [LARGE SCALE GENOMIC DNA]</scope>
    <source>
        <strain evidence="3">cv. Varoflay</strain>
    </source>
</reference>
<proteinExistence type="predicted"/>
<gene>
    <name evidence="4 5 6 7 8 9 10 11 12 13 14" type="primary">LOC110774909</name>
</gene>
<dbReference type="OrthoDB" id="2018467at2759"/>
<dbReference type="RefSeq" id="XP_021835199.1">
    <property type="nucleotide sequence ID" value="XM_021979507.1"/>
</dbReference>
<dbReference type="AlphaFoldDB" id="A0A9R0HQP8"/>
<feature type="domain" description="Disease resistance R13L4/SHOC-2-like LRR" evidence="2">
    <location>
        <begin position="8"/>
        <end position="265"/>
    </location>
</feature>
<evidence type="ECO:0000313" key="12">
    <source>
        <dbReference type="RefSeq" id="XP_056695928.1"/>
    </source>
</evidence>
<evidence type="ECO:0000313" key="14">
    <source>
        <dbReference type="RefSeq" id="XP_056695931.1"/>
    </source>
</evidence>
<dbReference type="Proteomes" id="UP000813463">
    <property type="component" value="Chromosome 3"/>
</dbReference>
<evidence type="ECO:0000313" key="3">
    <source>
        <dbReference type="Proteomes" id="UP000813463"/>
    </source>
</evidence>
<sequence length="578" mass="65382">MTRTLPDTLGKLLHMRHLDLSWNKKLEMLPKSITKLYNLQTLKLDGCIKLKELPEDTKNLVNLRILGIDGCKSLTHMPAGLDKLTCLHTLPRFVVRGNGDSKQDKEGKLLNLNAFINNLRGFIGITHYSSSEYNMLKIVNKDSMVNVCLKSSKLLCKFRSSYQGDETLLESLFPNNHDFQELRMERYAGTKLPSWVSAIATFLPGLVSIELSVCKELQHLSSSLSQLCHLKCLKLWHMTNVEYIESDVPSPSAKFFPSLENLVLEYMPKLKGWWRDISWMKKEASGVCLVDGTEQAAFLPPFPHLRELTIHECKRLTYFPPCPHVKMLVLTCINEALTFCMKGGVVQSPVPSTITASSSLSSNVSVAYTLQRLTIDNSWVFNSLFREFVGGAVCIKLLRMNILGFTKEGFQSCTSSFRDLVIFNCSGLENLAAIGIEQFTNLKSLEFSACDENLEGMPWKFLHSLLFLTISCHPELVNLPKGLQHLTSLQSLRMFFCHNLETLGECLNSLTSLQVLQIERCFKLKSLPEAMRHLTSLTKLEIIMPSPELKDRCRKPDGEDWPKICHIPHLHISSGLLS</sequence>
<evidence type="ECO:0000313" key="11">
    <source>
        <dbReference type="RefSeq" id="XP_056695927.1"/>
    </source>
</evidence>
<dbReference type="InterPro" id="IPR055414">
    <property type="entry name" value="LRR_R13L4/SHOC2-like"/>
</dbReference>
<protein>
    <submittedName>
        <fullName evidence="4 5 6 7">Disease resistance protein RGA3</fullName>
    </submittedName>
</protein>
<dbReference type="RefSeq" id="XP_056695925.1">
    <property type="nucleotide sequence ID" value="XM_056839947.1"/>
</dbReference>
<evidence type="ECO:0000313" key="10">
    <source>
        <dbReference type="RefSeq" id="XP_056695926.1"/>
    </source>
</evidence>
<dbReference type="KEGG" id="soe:110774909"/>
<evidence type="ECO:0000313" key="9">
    <source>
        <dbReference type="RefSeq" id="XP_056695925.1"/>
    </source>
</evidence>
<dbReference type="PANTHER" id="PTHR47186">
    <property type="entry name" value="LEUCINE-RICH REPEAT-CONTAINING PROTEIN 57"/>
    <property type="match status" value="1"/>
</dbReference>
<dbReference type="RefSeq" id="XP_056695922.1">
    <property type="nucleotide sequence ID" value="XM_056839944.1"/>
</dbReference>
<keyword evidence="3" id="KW-1185">Reference proteome</keyword>
<evidence type="ECO:0000313" key="7">
    <source>
        <dbReference type="RefSeq" id="XP_056695923.1"/>
    </source>
</evidence>
<accession>A0A9R0HQP8</accession>
<evidence type="ECO:0000259" key="2">
    <source>
        <dbReference type="Pfam" id="PF23598"/>
    </source>
</evidence>
<keyword evidence="1" id="KW-0677">Repeat</keyword>
<evidence type="ECO:0000313" key="4">
    <source>
        <dbReference type="RefSeq" id="XP_021835197.1"/>
    </source>
</evidence>
<evidence type="ECO:0000313" key="6">
    <source>
        <dbReference type="RefSeq" id="XP_056695922.1"/>
    </source>
</evidence>
<dbReference type="InterPro" id="IPR032675">
    <property type="entry name" value="LRR_dom_sf"/>
</dbReference>
<evidence type="ECO:0000256" key="1">
    <source>
        <dbReference type="ARBA" id="ARBA00022737"/>
    </source>
</evidence>